<keyword evidence="4 7" id="KW-0547">Nucleotide-binding</keyword>
<dbReference type="EC" id="2.7.11.1" evidence="1"/>
<feature type="compositionally biased region" description="Gly residues" evidence="8">
    <location>
        <begin position="428"/>
        <end position="441"/>
    </location>
</feature>
<evidence type="ECO:0000256" key="6">
    <source>
        <dbReference type="ARBA" id="ARBA00022840"/>
    </source>
</evidence>
<dbReference type="InterPro" id="IPR008271">
    <property type="entry name" value="Ser/Thr_kinase_AS"/>
</dbReference>
<dbReference type="PANTHER" id="PTHR43289:SF6">
    <property type="entry name" value="SERINE_THREONINE-PROTEIN KINASE NEKL-3"/>
    <property type="match status" value="1"/>
</dbReference>
<dbReference type="KEGG" id="sfy:GFH48_17085"/>
<dbReference type="PANTHER" id="PTHR43289">
    <property type="entry name" value="MITOGEN-ACTIVATED PROTEIN KINASE KINASE KINASE 20-RELATED"/>
    <property type="match status" value="1"/>
</dbReference>
<dbReference type="CDD" id="cd14014">
    <property type="entry name" value="STKc_PknB_like"/>
    <property type="match status" value="1"/>
</dbReference>
<dbReference type="Proteomes" id="UP000326179">
    <property type="component" value="Chromosome"/>
</dbReference>
<dbReference type="InterPro" id="IPR000719">
    <property type="entry name" value="Prot_kinase_dom"/>
</dbReference>
<evidence type="ECO:0000256" key="3">
    <source>
        <dbReference type="ARBA" id="ARBA00022679"/>
    </source>
</evidence>
<evidence type="ECO:0000313" key="10">
    <source>
        <dbReference type="EMBL" id="QFZ74753.1"/>
    </source>
</evidence>
<feature type="binding site" evidence="7">
    <location>
        <position position="175"/>
    </location>
    <ligand>
        <name>ATP</name>
        <dbReference type="ChEBI" id="CHEBI:30616"/>
    </ligand>
</feature>
<sequence length="648" mass="68772">MSSDGGVTQGADEPTSFALRPPRPVTPAEQQGVPHPGNPYADPARSAPRTQAGPPPPAQSAQPQPQPGPRSGPPQPHPHAQSEPHAQSAHAQSAHAESAHQPSQHPPRSGTAHPRPPRPPESAPPRSPQGSPAQDPGTGRLVAGRYRLLAKLGHGGMGTVWRAEDETVDREVAVKEPRLPDHLPERERANAFERMRREARAAARLDHPAVVNVHDVAVVDGRPWIVMELVRGRSLGAALEEGTLGAREAARIGLEVLGALEAAHAAGILHRDVKPDNVLLGPHGRVVLTDFGIARIEGETSLTDTGGFVGSPEYIAPERVLGQRPGPSCDLWSLGVVLYAATEGVSPFRRSNTPATLQSVLNSTPAAPASAKGPLAEAINGLLDKDPSRRLRADRVRRLLTEAAEPPARTPTETARTPTETVRVPEDGGTGGATRTGGTGRGGVRVPRAALFGLGAAVVAAAVAAYLVIANPFAGPLPDGWGKHHEKDITATLAVPAGYQRSTPDRTSDKGHWVTYTDWSGGIWIGLGVSRASEDASHQIKDSSAAQMYADNGDFKQSGAYALDMPEGPRTVPRETTYRGGRSAENTVVYMTNDSQDPRPRELRMFYYKSSAGDMYKLTVSYPGKGDFTARGREVARAAIANLDIDKR</sequence>
<feature type="compositionally biased region" description="Pro residues" evidence="8">
    <location>
        <begin position="117"/>
        <end position="127"/>
    </location>
</feature>
<proteinExistence type="predicted"/>
<evidence type="ECO:0000256" key="1">
    <source>
        <dbReference type="ARBA" id="ARBA00012513"/>
    </source>
</evidence>
<evidence type="ECO:0000256" key="7">
    <source>
        <dbReference type="PROSITE-ProRule" id="PRU10141"/>
    </source>
</evidence>
<dbReference type="Pfam" id="PF00069">
    <property type="entry name" value="Pkinase"/>
    <property type="match status" value="1"/>
</dbReference>
<dbReference type="AlphaFoldDB" id="A0A5Q0LCH6"/>
<feature type="region of interest" description="Disordered" evidence="8">
    <location>
        <begin position="1"/>
        <end position="139"/>
    </location>
</feature>
<feature type="compositionally biased region" description="Pro residues" evidence="8">
    <location>
        <begin position="53"/>
        <end position="77"/>
    </location>
</feature>
<evidence type="ECO:0000256" key="5">
    <source>
        <dbReference type="ARBA" id="ARBA00022777"/>
    </source>
</evidence>
<keyword evidence="3" id="KW-0808">Transferase</keyword>
<keyword evidence="11" id="KW-1185">Reference proteome</keyword>
<feature type="region of interest" description="Disordered" evidence="8">
    <location>
        <begin position="400"/>
        <end position="441"/>
    </location>
</feature>
<evidence type="ECO:0000259" key="9">
    <source>
        <dbReference type="PROSITE" id="PS50011"/>
    </source>
</evidence>
<dbReference type="GO" id="GO:0004674">
    <property type="term" value="F:protein serine/threonine kinase activity"/>
    <property type="evidence" value="ECO:0007669"/>
    <property type="project" value="UniProtKB-KW"/>
</dbReference>
<dbReference type="SMART" id="SM00220">
    <property type="entry name" value="S_TKc"/>
    <property type="match status" value="1"/>
</dbReference>
<dbReference type="RefSeq" id="WP_153289070.1">
    <property type="nucleotide sequence ID" value="NZ_CP045643.1"/>
</dbReference>
<keyword evidence="5 10" id="KW-0418">Kinase</keyword>
<evidence type="ECO:0000256" key="2">
    <source>
        <dbReference type="ARBA" id="ARBA00022527"/>
    </source>
</evidence>
<dbReference type="InterPro" id="IPR011009">
    <property type="entry name" value="Kinase-like_dom_sf"/>
</dbReference>
<dbReference type="InterPro" id="IPR017441">
    <property type="entry name" value="Protein_kinase_ATP_BS"/>
</dbReference>
<accession>A0A5Q0LCH6</accession>
<evidence type="ECO:0000313" key="11">
    <source>
        <dbReference type="Proteomes" id="UP000326179"/>
    </source>
</evidence>
<dbReference type="Gene3D" id="1.10.510.10">
    <property type="entry name" value="Transferase(Phosphotransferase) domain 1"/>
    <property type="match status" value="1"/>
</dbReference>
<feature type="compositionally biased region" description="Low complexity" evidence="8">
    <location>
        <begin position="78"/>
        <end position="103"/>
    </location>
</feature>
<protein>
    <recommendedName>
        <fullName evidence="1">non-specific serine/threonine protein kinase</fullName>
        <ecNumber evidence="1">2.7.11.1</ecNumber>
    </recommendedName>
</protein>
<gene>
    <name evidence="10" type="ORF">GFH48_17085</name>
</gene>
<reference evidence="10 11" key="1">
    <citation type="submission" date="2019-10" db="EMBL/GenBank/DDBJ databases">
        <title>A novel species.</title>
        <authorList>
            <person name="Gao J."/>
        </authorList>
    </citation>
    <scope>NUCLEOTIDE SEQUENCE [LARGE SCALE GENOMIC DNA]</scope>
    <source>
        <strain evidence="10 11">QMT-28</strain>
    </source>
</reference>
<evidence type="ECO:0000256" key="8">
    <source>
        <dbReference type="SAM" id="MobiDB-lite"/>
    </source>
</evidence>
<keyword evidence="6 7" id="KW-0067">ATP-binding</keyword>
<dbReference type="PROSITE" id="PS00108">
    <property type="entry name" value="PROTEIN_KINASE_ST"/>
    <property type="match status" value="1"/>
</dbReference>
<dbReference type="SUPFAM" id="SSF56112">
    <property type="entry name" value="Protein kinase-like (PK-like)"/>
    <property type="match status" value="1"/>
</dbReference>
<feature type="compositionally biased region" description="Low complexity" evidence="8">
    <location>
        <begin position="401"/>
        <end position="421"/>
    </location>
</feature>
<dbReference type="PROSITE" id="PS00107">
    <property type="entry name" value="PROTEIN_KINASE_ATP"/>
    <property type="match status" value="1"/>
</dbReference>
<organism evidence="10 11">
    <name type="scientific">Streptomyces fagopyri</name>
    <dbReference type="NCBI Taxonomy" id="2662397"/>
    <lineage>
        <taxon>Bacteria</taxon>
        <taxon>Bacillati</taxon>
        <taxon>Actinomycetota</taxon>
        <taxon>Actinomycetes</taxon>
        <taxon>Kitasatosporales</taxon>
        <taxon>Streptomycetaceae</taxon>
        <taxon>Streptomyces</taxon>
    </lineage>
</organism>
<dbReference type="GO" id="GO:0005524">
    <property type="term" value="F:ATP binding"/>
    <property type="evidence" value="ECO:0007669"/>
    <property type="project" value="UniProtKB-UniRule"/>
</dbReference>
<dbReference type="EMBL" id="CP045643">
    <property type="protein sequence ID" value="QFZ74753.1"/>
    <property type="molecule type" value="Genomic_DNA"/>
</dbReference>
<name>A0A5Q0LCH6_9ACTN</name>
<dbReference type="Gene3D" id="3.30.200.20">
    <property type="entry name" value="Phosphorylase Kinase, domain 1"/>
    <property type="match status" value="1"/>
</dbReference>
<feature type="domain" description="Protein kinase" evidence="9">
    <location>
        <begin position="146"/>
        <end position="400"/>
    </location>
</feature>
<dbReference type="PROSITE" id="PS50011">
    <property type="entry name" value="PROTEIN_KINASE_DOM"/>
    <property type="match status" value="1"/>
</dbReference>
<keyword evidence="2" id="KW-0723">Serine/threonine-protein kinase</keyword>
<evidence type="ECO:0000256" key="4">
    <source>
        <dbReference type="ARBA" id="ARBA00022741"/>
    </source>
</evidence>